<reference evidence="2" key="2">
    <citation type="submission" date="2021-02" db="EMBL/GenBank/DDBJ databases">
        <authorList>
            <person name="Kimball J.A."/>
            <person name="Haas M.W."/>
            <person name="Macchietto M."/>
            <person name="Kono T."/>
            <person name="Duquette J."/>
            <person name="Shao M."/>
        </authorList>
    </citation>
    <scope>NUCLEOTIDE SEQUENCE</scope>
    <source>
        <tissue evidence="2">Fresh leaf tissue</tissue>
    </source>
</reference>
<keyword evidence="3" id="KW-1185">Reference proteome</keyword>
<organism evidence="2 3">
    <name type="scientific">Zizania palustris</name>
    <name type="common">Northern wild rice</name>
    <dbReference type="NCBI Taxonomy" id="103762"/>
    <lineage>
        <taxon>Eukaryota</taxon>
        <taxon>Viridiplantae</taxon>
        <taxon>Streptophyta</taxon>
        <taxon>Embryophyta</taxon>
        <taxon>Tracheophyta</taxon>
        <taxon>Spermatophyta</taxon>
        <taxon>Magnoliopsida</taxon>
        <taxon>Liliopsida</taxon>
        <taxon>Poales</taxon>
        <taxon>Poaceae</taxon>
        <taxon>BOP clade</taxon>
        <taxon>Oryzoideae</taxon>
        <taxon>Oryzeae</taxon>
        <taxon>Zizaniinae</taxon>
        <taxon>Zizania</taxon>
    </lineage>
</organism>
<accession>A0A8J5WZB9</accession>
<feature type="transmembrane region" description="Helical" evidence="1">
    <location>
        <begin position="60"/>
        <end position="82"/>
    </location>
</feature>
<gene>
    <name evidence="2" type="ORF">GUJ93_ZPchr0013g34066</name>
</gene>
<evidence type="ECO:0000313" key="3">
    <source>
        <dbReference type="Proteomes" id="UP000729402"/>
    </source>
</evidence>
<keyword evidence="1" id="KW-0472">Membrane</keyword>
<keyword evidence="1" id="KW-0812">Transmembrane</keyword>
<evidence type="ECO:0000313" key="2">
    <source>
        <dbReference type="EMBL" id="KAG8098014.1"/>
    </source>
</evidence>
<evidence type="ECO:0000256" key="1">
    <source>
        <dbReference type="SAM" id="Phobius"/>
    </source>
</evidence>
<dbReference type="AlphaFoldDB" id="A0A8J5WZB9"/>
<dbReference type="Proteomes" id="UP000729402">
    <property type="component" value="Unassembled WGS sequence"/>
</dbReference>
<dbReference type="EMBL" id="JAAALK010000079">
    <property type="protein sequence ID" value="KAG8098014.1"/>
    <property type="molecule type" value="Genomic_DNA"/>
</dbReference>
<proteinExistence type="predicted"/>
<name>A0A8J5WZB9_ZIZPA</name>
<keyword evidence="1" id="KW-1133">Transmembrane helix</keyword>
<protein>
    <submittedName>
        <fullName evidence="2">Uncharacterized protein</fullName>
    </submittedName>
</protein>
<sequence length="91" mass="9747">MAMVCGSSNREESARETYFGNKASSMTSLICAPAEHAMQCSATVSFVHAVSDSLPPSPCVLLLQCYLSPAVLLAFVLLWQLYSPVFSSSPL</sequence>
<comment type="caution">
    <text evidence="2">The sequence shown here is derived from an EMBL/GenBank/DDBJ whole genome shotgun (WGS) entry which is preliminary data.</text>
</comment>
<reference evidence="2" key="1">
    <citation type="journal article" date="2021" name="bioRxiv">
        <title>Whole Genome Assembly and Annotation of Northern Wild Rice, Zizania palustris L., Supports a Whole Genome Duplication in the Zizania Genus.</title>
        <authorList>
            <person name="Haas M."/>
            <person name="Kono T."/>
            <person name="Macchietto M."/>
            <person name="Millas R."/>
            <person name="McGilp L."/>
            <person name="Shao M."/>
            <person name="Duquette J."/>
            <person name="Hirsch C.N."/>
            <person name="Kimball J."/>
        </authorList>
    </citation>
    <scope>NUCLEOTIDE SEQUENCE</scope>
    <source>
        <tissue evidence="2">Fresh leaf tissue</tissue>
    </source>
</reference>